<proteinExistence type="predicted"/>
<dbReference type="EMBL" id="GL876968">
    <property type="protein sequence ID" value="KLU84704.1"/>
    <property type="molecule type" value="Genomic_DNA"/>
</dbReference>
<gene>
    <name evidence="1" type="ORF">MAPG_03743</name>
</gene>
<evidence type="ECO:0000313" key="3">
    <source>
        <dbReference type="Proteomes" id="UP000011715"/>
    </source>
</evidence>
<protein>
    <submittedName>
        <fullName evidence="1">Tubulin-specific chaperone C</fullName>
    </submittedName>
</protein>
<dbReference type="Proteomes" id="UP000011715">
    <property type="component" value="Unassembled WGS sequence"/>
</dbReference>
<reference evidence="2" key="4">
    <citation type="journal article" date="2015" name="G3 (Bethesda)">
        <title>Genome sequences of three phytopathogenic species of the Magnaporthaceae family of fungi.</title>
        <authorList>
            <person name="Okagaki L.H."/>
            <person name="Nunes C.C."/>
            <person name="Sailsbery J."/>
            <person name="Clay B."/>
            <person name="Brown D."/>
            <person name="John T."/>
            <person name="Oh Y."/>
            <person name="Young N."/>
            <person name="Fitzgerald M."/>
            <person name="Haas B.J."/>
            <person name="Zeng Q."/>
            <person name="Young S."/>
            <person name="Adiconis X."/>
            <person name="Fan L."/>
            <person name="Levin J.Z."/>
            <person name="Mitchell T.K."/>
            <person name="Okubara P.A."/>
            <person name="Farman M.L."/>
            <person name="Kohn L.M."/>
            <person name="Birren B."/>
            <person name="Ma L.-J."/>
            <person name="Dean R.A."/>
        </authorList>
    </citation>
    <scope>NUCLEOTIDE SEQUENCE</scope>
    <source>
        <strain evidence="2">ATCC 64411 / 73-15</strain>
    </source>
</reference>
<reference evidence="3" key="1">
    <citation type="submission" date="2010-05" db="EMBL/GenBank/DDBJ databases">
        <title>The genome sequence of Magnaporthe poae strain ATCC 64411.</title>
        <authorList>
            <person name="Ma L.-J."/>
            <person name="Dead R."/>
            <person name="Young S."/>
            <person name="Zeng Q."/>
            <person name="Koehrsen M."/>
            <person name="Alvarado L."/>
            <person name="Berlin A."/>
            <person name="Chapman S.B."/>
            <person name="Chen Z."/>
            <person name="Freedman E."/>
            <person name="Gellesch M."/>
            <person name="Goldberg J."/>
            <person name="Griggs A."/>
            <person name="Gujja S."/>
            <person name="Heilman E.R."/>
            <person name="Heiman D."/>
            <person name="Hepburn T."/>
            <person name="Howarth C."/>
            <person name="Jen D."/>
            <person name="Larson L."/>
            <person name="Mehta T."/>
            <person name="Neiman D."/>
            <person name="Pearson M."/>
            <person name="Roberts A."/>
            <person name="Saif S."/>
            <person name="Shea T."/>
            <person name="Shenoy N."/>
            <person name="Sisk P."/>
            <person name="Stolte C."/>
            <person name="Sykes S."/>
            <person name="Walk T."/>
            <person name="White J."/>
            <person name="Yandava C."/>
            <person name="Haas B."/>
            <person name="Nusbaum C."/>
            <person name="Birren B."/>
        </authorList>
    </citation>
    <scope>NUCLEOTIDE SEQUENCE [LARGE SCALE GENOMIC DNA]</scope>
    <source>
        <strain evidence="3">ATCC 64411 / 73-15</strain>
    </source>
</reference>
<dbReference type="Gene3D" id="1.20.58.1250">
    <property type="entry name" value="Tubulin Binding Cofactor C, N-terminal domain"/>
    <property type="match status" value="1"/>
</dbReference>
<dbReference type="AlphaFoldDB" id="A0A0C4DUV0"/>
<dbReference type="VEuPathDB" id="FungiDB:MAPG_03743"/>
<evidence type="ECO:0000313" key="1">
    <source>
        <dbReference type="EMBL" id="KLU84704.1"/>
    </source>
</evidence>
<reference evidence="2" key="5">
    <citation type="submission" date="2015-06" db="UniProtKB">
        <authorList>
            <consortium name="EnsemblFungi"/>
        </authorList>
    </citation>
    <scope>IDENTIFICATION</scope>
    <source>
        <strain evidence="2">ATCC 64411</strain>
    </source>
</reference>
<reference evidence="1" key="2">
    <citation type="submission" date="2010-05" db="EMBL/GenBank/DDBJ databases">
        <title>The Genome Sequence of Magnaporthe poae strain ATCC 64411.</title>
        <authorList>
            <consortium name="The Broad Institute Genome Sequencing Platform"/>
            <consortium name="Broad Institute Genome Sequencing Center for Infectious Disease"/>
            <person name="Ma L.-J."/>
            <person name="Dead R."/>
            <person name="Young S."/>
            <person name="Zeng Q."/>
            <person name="Koehrsen M."/>
            <person name="Alvarado L."/>
            <person name="Berlin A."/>
            <person name="Chapman S.B."/>
            <person name="Chen Z."/>
            <person name="Freedman E."/>
            <person name="Gellesch M."/>
            <person name="Goldberg J."/>
            <person name="Griggs A."/>
            <person name="Gujja S."/>
            <person name="Heilman E.R."/>
            <person name="Heiman D."/>
            <person name="Hepburn T."/>
            <person name="Howarth C."/>
            <person name="Jen D."/>
            <person name="Larson L."/>
            <person name="Mehta T."/>
            <person name="Neiman D."/>
            <person name="Pearson M."/>
            <person name="Roberts A."/>
            <person name="Saif S."/>
            <person name="Shea T."/>
            <person name="Shenoy N."/>
            <person name="Sisk P."/>
            <person name="Stolte C."/>
            <person name="Sykes S."/>
            <person name="Walk T."/>
            <person name="White J."/>
            <person name="Yandava C."/>
            <person name="Haas B."/>
            <person name="Nusbaum C."/>
            <person name="Birren B."/>
        </authorList>
    </citation>
    <scope>NUCLEOTIDE SEQUENCE</scope>
    <source>
        <strain evidence="1">ATCC 64411</strain>
    </source>
</reference>
<reference evidence="1" key="3">
    <citation type="submission" date="2011-03" db="EMBL/GenBank/DDBJ databases">
        <title>Annotation of Magnaporthe poae ATCC 64411.</title>
        <authorList>
            <person name="Ma L.-J."/>
            <person name="Dead R."/>
            <person name="Young S.K."/>
            <person name="Zeng Q."/>
            <person name="Gargeya S."/>
            <person name="Fitzgerald M."/>
            <person name="Haas B."/>
            <person name="Abouelleil A."/>
            <person name="Alvarado L."/>
            <person name="Arachchi H.M."/>
            <person name="Berlin A."/>
            <person name="Brown A."/>
            <person name="Chapman S.B."/>
            <person name="Chen Z."/>
            <person name="Dunbar C."/>
            <person name="Freedman E."/>
            <person name="Gearin G."/>
            <person name="Gellesch M."/>
            <person name="Goldberg J."/>
            <person name="Griggs A."/>
            <person name="Gujja S."/>
            <person name="Heiman D."/>
            <person name="Howarth C."/>
            <person name="Larson L."/>
            <person name="Lui A."/>
            <person name="MacDonald P.J.P."/>
            <person name="Mehta T."/>
            <person name="Montmayeur A."/>
            <person name="Murphy C."/>
            <person name="Neiman D."/>
            <person name="Pearson M."/>
            <person name="Priest M."/>
            <person name="Roberts A."/>
            <person name="Saif S."/>
            <person name="Shea T."/>
            <person name="Shenoy N."/>
            <person name="Sisk P."/>
            <person name="Stolte C."/>
            <person name="Sykes S."/>
            <person name="Yandava C."/>
            <person name="Wortman J."/>
            <person name="Nusbaum C."/>
            <person name="Birren B."/>
        </authorList>
    </citation>
    <scope>NUCLEOTIDE SEQUENCE</scope>
    <source>
        <strain evidence="1">ATCC 64411</strain>
    </source>
</reference>
<organism evidence="2 3">
    <name type="scientific">Magnaporthiopsis poae (strain ATCC 64411 / 73-15)</name>
    <name type="common">Kentucky bluegrass fungus</name>
    <name type="synonym">Magnaporthe poae</name>
    <dbReference type="NCBI Taxonomy" id="644358"/>
    <lineage>
        <taxon>Eukaryota</taxon>
        <taxon>Fungi</taxon>
        <taxon>Dikarya</taxon>
        <taxon>Ascomycota</taxon>
        <taxon>Pezizomycotina</taxon>
        <taxon>Sordariomycetes</taxon>
        <taxon>Sordariomycetidae</taxon>
        <taxon>Magnaporthales</taxon>
        <taxon>Magnaporthaceae</taxon>
        <taxon>Magnaporthiopsis</taxon>
    </lineage>
</organism>
<dbReference type="EnsemblFungi" id="MAPG_03743T0">
    <property type="protein sequence ID" value="MAPG_03743T0"/>
    <property type="gene ID" value="MAPG_03743"/>
</dbReference>
<dbReference type="InterPro" id="IPR038397">
    <property type="entry name" value="TBCC_N_sf"/>
</dbReference>
<accession>A0A0C4DUV0</accession>
<dbReference type="OrthoDB" id="194775at2759"/>
<dbReference type="STRING" id="644358.A0A0C4DUV0"/>
<dbReference type="EMBL" id="ADBL01000888">
    <property type="status" value="NOT_ANNOTATED_CDS"/>
    <property type="molecule type" value="Genomic_DNA"/>
</dbReference>
<keyword evidence="3" id="KW-1185">Reference proteome</keyword>
<sequence>MASQTAIRDPHFTGQGSMMDPAKFYHQFEQTVIGLQEQISQLGSIAPVGGERHDATEAIQAGITNLTQQVSDASDSIPRYDQRHYSEVW</sequence>
<evidence type="ECO:0000313" key="2">
    <source>
        <dbReference type="EnsemblFungi" id="MAPG_03743T0"/>
    </source>
</evidence>
<name>A0A0C4DUV0_MAGP6</name>
<dbReference type="eggNOG" id="KOG2512">
    <property type="taxonomic scope" value="Eukaryota"/>
</dbReference>